<reference evidence="1 2" key="1">
    <citation type="journal article" date="2016" name="Antonie Van Leeuwenhoek">
        <title>Bacillus depressus sp. nov., isolated from soil of a sunflower field.</title>
        <authorList>
            <person name="Wei X."/>
            <person name="Xin D."/>
            <person name="Xin Y."/>
            <person name="Zhang H."/>
            <person name="Wang T."/>
            <person name="Zhang J."/>
        </authorList>
    </citation>
    <scope>NUCLEOTIDE SEQUENCE [LARGE SCALE GENOMIC DNA]</scope>
    <source>
        <strain evidence="1 2">BZ1</strain>
    </source>
</reference>
<name>A0A6L3V721_9BACI</name>
<dbReference type="RefSeq" id="WP_151533924.1">
    <property type="nucleotide sequence ID" value="NZ_WBOS01000002.1"/>
</dbReference>
<gene>
    <name evidence="1" type="ORF">F7731_06340</name>
</gene>
<keyword evidence="1" id="KW-0946">Virion</keyword>
<protein>
    <submittedName>
        <fullName evidence="1">Spore coat protein CotZ</fullName>
    </submittedName>
</protein>
<dbReference type="Pfam" id="PF10612">
    <property type="entry name" value="Spore-coat_CotZ"/>
    <property type="match status" value="1"/>
</dbReference>
<dbReference type="Proteomes" id="UP000481030">
    <property type="component" value="Unassembled WGS sequence"/>
</dbReference>
<sequence length="195" mass="21477">MSCGKNDDFKGHMNCVCQVVRAIKDIQDHQSDPDCGCPSNCFLEPLGAISPSSRRQSRPDTRVIVLSSDDGTPFHAFFKGTMQMQGQGQGDNKKNNGCVSIFFRVEDVFDNCCAVLRVLEPVKIKGGDNKGQQGNQVNQMMQNAQTVNMVKDGTMDLSAVCEVDFFRRTNDCVTVDLKCFCAVQCIADVDLDVCE</sequence>
<organism evidence="1 2">
    <name type="scientific">Cytobacillus depressus</name>
    <dbReference type="NCBI Taxonomy" id="1602942"/>
    <lineage>
        <taxon>Bacteria</taxon>
        <taxon>Bacillati</taxon>
        <taxon>Bacillota</taxon>
        <taxon>Bacilli</taxon>
        <taxon>Bacillales</taxon>
        <taxon>Bacillaceae</taxon>
        <taxon>Cytobacillus</taxon>
    </lineage>
</organism>
<comment type="caution">
    <text evidence="1">The sequence shown here is derived from an EMBL/GenBank/DDBJ whole genome shotgun (WGS) entry which is preliminary data.</text>
</comment>
<evidence type="ECO:0000313" key="2">
    <source>
        <dbReference type="Proteomes" id="UP000481030"/>
    </source>
</evidence>
<dbReference type="AlphaFoldDB" id="A0A6L3V721"/>
<proteinExistence type="predicted"/>
<keyword evidence="2" id="KW-1185">Reference proteome</keyword>
<dbReference type="OrthoDB" id="1655185at2"/>
<keyword evidence="1" id="KW-0167">Capsid protein</keyword>
<dbReference type="InterPro" id="IPR019593">
    <property type="entry name" value="Spore_coat_protein_Z/Y"/>
</dbReference>
<dbReference type="EMBL" id="WBOS01000002">
    <property type="protein sequence ID" value="KAB2337234.1"/>
    <property type="molecule type" value="Genomic_DNA"/>
</dbReference>
<accession>A0A6L3V721</accession>
<evidence type="ECO:0000313" key="1">
    <source>
        <dbReference type="EMBL" id="KAB2337234.1"/>
    </source>
</evidence>